<evidence type="ECO:0000313" key="2">
    <source>
        <dbReference type="EMBL" id="ERL55191.1"/>
    </source>
</evidence>
<dbReference type="Proteomes" id="UP000016761">
    <property type="component" value="Unassembled WGS sequence"/>
</dbReference>
<name>U4T4V6_9GAMM</name>
<organism evidence="2 3">
    <name type="scientific">Psychrobacter aquaticus CMS 56</name>
    <dbReference type="NCBI Taxonomy" id="1354303"/>
    <lineage>
        <taxon>Bacteria</taxon>
        <taxon>Pseudomonadati</taxon>
        <taxon>Pseudomonadota</taxon>
        <taxon>Gammaproteobacteria</taxon>
        <taxon>Moraxellales</taxon>
        <taxon>Moraxellaceae</taxon>
        <taxon>Psychrobacter</taxon>
    </lineage>
</organism>
<feature type="region of interest" description="Disordered" evidence="1">
    <location>
        <begin position="54"/>
        <end position="79"/>
    </location>
</feature>
<sequence>MKKLLLGFGLVVLLSACGTGNEPAIEAEPDTSEQSLEESEVITETEEVVAVVEPEPVVESEPEPIAEPDIPEDDSVVESKNSDMDFSTCVTQQATMAEAILSSGNYKVIPIVDTELRSMVKFCTNDGSVIHACSGLDNTMVVTKSTDREGC</sequence>
<evidence type="ECO:0000256" key="1">
    <source>
        <dbReference type="SAM" id="MobiDB-lite"/>
    </source>
</evidence>
<comment type="caution">
    <text evidence="2">The sequence shown here is derived from an EMBL/GenBank/DDBJ whole genome shotgun (WGS) entry which is preliminary data.</text>
</comment>
<dbReference type="PATRIC" id="fig|1354303.4.peg.1889"/>
<dbReference type="STRING" id="1354303.M917_1924"/>
<dbReference type="PROSITE" id="PS51257">
    <property type="entry name" value="PROKAR_LIPOPROTEIN"/>
    <property type="match status" value="1"/>
</dbReference>
<reference evidence="2 3" key="1">
    <citation type="journal article" date="2013" name="Genome Announc.">
        <title>Draft Genome Sequence of Psychrobacter aquaticus Strain CMS 56T, Isolated from a Cyanobacterial Mat Sample Collected from Water Bodies in the McMurdo Dry Valley Region of Antarctica.</title>
        <authorList>
            <person name="Reddy G.S."/>
            <person name="Ara S."/>
            <person name="Singh A."/>
            <person name="Kumar Pinnaka A."/>
            <person name="Shivaji S."/>
        </authorList>
    </citation>
    <scope>NUCLEOTIDE SEQUENCE [LARGE SCALE GENOMIC DNA]</scope>
    <source>
        <strain evidence="2 3">CMS 56</strain>
    </source>
</reference>
<protein>
    <submittedName>
        <fullName evidence="2">Uncharacterized protein</fullName>
    </submittedName>
</protein>
<dbReference type="EMBL" id="AUSW01000033">
    <property type="protein sequence ID" value="ERL55191.1"/>
    <property type="molecule type" value="Genomic_DNA"/>
</dbReference>
<evidence type="ECO:0000313" key="3">
    <source>
        <dbReference type="Proteomes" id="UP000016761"/>
    </source>
</evidence>
<keyword evidence="3" id="KW-1185">Reference proteome</keyword>
<gene>
    <name evidence="2" type="ORF">M917_1924</name>
</gene>
<dbReference type="RefSeq" id="WP_021814549.1">
    <property type="nucleotide sequence ID" value="NZ_AUSW01000033.1"/>
</dbReference>
<dbReference type="AlphaFoldDB" id="U4T4V6"/>
<feature type="compositionally biased region" description="Acidic residues" evidence="1">
    <location>
        <begin position="56"/>
        <end position="76"/>
    </location>
</feature>
<accession>U4T4V6</accession>
<proteinExistence type="predicted"/>